<feature type="region of interest" description="Disordered" evidence="1">
    <location>
        <begin position="62"/>
        <end position="111"/>
    </location>
</feature>
<name>A0A1H3FTZ6_9EURY</name>
<dbReference type="Pfam" id="PF14535">
    <property type="entry name" value="AMP-binding_C_2"/>
    <property type="match status" value="1"/>
</dbReference>
<protein>
    <submittedName>
        <fullName evidence="3">Phenylacetate-CoA ligase</fullName>
    </submittedName>
</protein>
<dbReference type="AlphaFoldDB" id="A0A1H3FTZ6"/>
<dbReference type="GO" id="GO:0016874">
    <property type="term" value="F:ligase activity"/>
    <property type="evidence" value="ECO:0007669"/>
    <property type="project" value="UniProtKB-KW"/>
</dbReference>
<dbReference type="PANTHER" id="PTHR43845">
    <property type="entry name" value="BLR5969 PROTEIN"/>
    <property type="match status" value="1"/>
</dbReference>
<dbReference type="InterPro" id="IPR045851">
    <property type="entry name" value="AMP-bd_C_sf"/>
</dbReference>
<dbReference type="OrthoDB" id="37928at2157"/>
<dbReference type="RefSeq" id="WP_175454595.1">
    <property type="nucleotide sequence ID" value="NZ_FNPB01000004.1"/>
</dbReference>
<gene>
    <name evidence="3" type="ORF">SAMN04487946_104168</name>
</gene>
<dbReference type="Proteomes" id="UP000199170">
    <property type="component" value="Unassembled WGS sequence"/>
</dbReference>
<accession>A0A1H3FTZ6</accession>
<dbReference type="InterPro" id="IPR028154">
    <property type="entry name" value="AMP-dep_Lig_C"/>
</dbReference>
<dbReference type="EMBL" id="FNPB01000004">
    <property type="protein sequence ID" value="SDX94277.1"/>
    <property type="molecule type" value="Genomic_DNA"/>
</dbReference>
<evidence type="ECO:0000259" key="2">
    <source>
        <dbReference type="Pfam" id="PF14535"/>
    </source>
</evidence>
<dbReference type="PANTHER" id="PTHR43845:SF1">
    <property type="entry name" value="BLR5969 PROTEIN"/>
    <property type="match status" value="1"/>
</dbReference>
<sequence>MADVYDPIETRPWGDVCADHERLLPEQIEYLREHSDFYRRRFREWDIDPDDITSLEALREVPFTTKQDERDSQTDTVPAKPLGEHQAAPKSALNRTISSSGTTGKPTYFGLTTQDRRNWNTVQKRSFYTVGVRPADTVLFGAGQTMITGGTPYFESLTKLGANVVPAGGESTERLLSVALDVQPDILWTTTSHIRYLSENAEDVVGVAPDDFGFTKVIGGAAPGIANPEIRAEFYDVWNADLVREAMGLGDVLGSMWAECEEENGMHFHAQGFVHPELIDPETGEAKPFEPGAEGELVYTHLRREATPLLRFRSGDYVEVIDTECDCGRTAPKIQVAGRADDMLIYKGMNVFPSAIRDVISDVEGIAPRLRVILPEEGTVNFETPIPVEIAREPGSSRDEAELVDEAITEVREQLKARIDPTVVDVDDLPAGEYKTKLLKEREE</sequence>
<organism evidence="3 4">
    <name type="scientific">Halobellus clavatus</name>
    <dbReference type="NCBI Taxonomy" id="660517"/>
    <lineage>
        <taxon>Archaea</taxon>
        <taxon>Methanobacteriati</taxon>
        <taxon>Methanobacteriota</taxon>
        <taxon>Stenosarchaea group</taxon>
        <taxon>Halobacteria</taxon>
        <taxon>Halobacteriales</taxon>
        <taxon>Haloferacaceae</taxon>
        <taxon>Halobellus</taxon>
    </lineage>
</organism>
<dbReference type="InterPro" id="IPR042099">
    <property type="entry name" value="ANL_N_sf"/>
</dbReference>
<keyword evidence="3" id="KW-0436">Ligase</keyword>
<dbReference type="Gene3D" id="3.40.50.12780">
    <property type="entry name" value="N-terminal domain of ligase-like"/>
    <property type="match status" value="1"/>
</dbReference>
<feature type="compositionally biased region" description="Polar residues" evidence="1">
    <location>
        <begin position="93"/>
        <end position="111"/>
    </location>
</feature>
<proteinExistence type="predicted"/>
<keyword evidence="4" id="KW-1185">Reference proteome</keyword>
<evidence type="ECO:0000313" key="4">
    <source>
        <dbReference type="Proteomes" id="UP000199170"/>
    </source>
</evidence>
<reference evidence="4" key="1">
    <citation type="submission" date="2016-10" db="EMBL/GenBank/DDBJ databases">
        <authorList>
            <person name="Varghese N."/>
            <person name="Submissions S."/>
        </authorList>
    </citation>
    <scope>NUCLEOTIDE SEQUENCE [LARGE SCALE GENOMIC DNA]</scope>
    <source>
        <strain evidence="4">CGMCC 1.10118</strain>
    </source>
</reference>
<dbReference type="SUPFAM" id="SSF56801">
    <property type="entry name" value="Acetyl-CoA synthetase-like"/>
    <property type="match status" value="1"/>
</dbReference>
<evidence type="ECO:0000256" key="1">
    <source>
        <dbReference type="SAM" id="MobiDB-lite"/>
    </source>
</evidence>
<dbReference type="STRING" id="660517.SAMN04487946_104168"/>
<feature type="domain" description="AMP-dependent ligase C-terminal" evidence="2">
    <location>
        <begin position="348"/>
        <end position="438"/>
    </location>
</feature>
<evidence type="ECO:0000313" key="3">
    <source>
        <dbReference type="EMBL" id="SDX94277.1"/>
    </source>
</evidence>
<dbReference type="Gene3D" id="3.30.300.30">
    <property type="match status" value="1"/>
</dbReference>